<evidence type="ECO:0000313" key="1">
    <source>
        <dbReference type="EMBL" id="MCS0634121.1"/>
    </source>
</evidence>
<proteinExistence type="predicted"/>
<evidence type="ECO:0000313" key="2">
    <source>
        <dbReference type="Proteomes" id="UP001431313"/>
    </source>
</evidence>
<gene>
    <name evidence="1" type="ORF">NX801_00260</name>
</gene>
<sequence>MLRFATALLRRAAGRPGRAAPDPMAWLFRHPEGVTRIGWFLVTTGRPGESVEAAPHRCAGLNRYDPESVPGDTAP</sequence>
<accession>A0ABT2C9P9</accession>
<keyword evidence="2" id="KW-1185">Reference proteome</keyword>
<comment type="caution">
    <text evidence="1">The sequence shown here is derived from an EMBL/GenBank/DDBJ whole genome shotgun (WGS) entry which is preliminary data.</text>
</comment>
<dbReference type="EMBL" id="JANUGQ010000001">
    <property type="protein sequence ID" value="MCS0634121.1"/>
    <property type="molecule type" value="Genomic_DNA"/>
</dbReference>
<reference evidence="1" key="1">
    <citation type="submission" date="2022-08" db="EMBL/GenBank/DDBJ databases">
        <authorList>
            <person name="Somphong A."/>
            <person name="Phongsopitanun W."/>
        </authorList>
    </citation>
    <scope>NUCLEOTIDE SEQUENCE</scope>
    <source>
        <strain evidence="1">LP05-1</strain>
    </source>
</reference>
<dbReference type="Proteomes" id="UP001431313">
    <property type="component" value="Unassembled WGS sequence"/>
</dbReference>
<organism evidence="1 2">
    <name type="scientific">Streptomyces pyxinae</name>
    <dbReference type="NCBI Taxonomy" id="2970734"/>
    <lineage>
        <taxon>Bacteria</taxon>
        <taxon>Bacillati</taxon>
        <taxon>Actinomycetota</taxon>
        <taxon>Actinomycetes</taxon>
        <taxon>Kitasatosporales</taxon>
        <taxon>Streptomycetaceae</taxon>
        <taxon>Streptomyces</taxon>
    </lineage>
</organism>
<dbReference type="RefSeq" id="WP_258784657.1">
    <property type="nucleotide sequence ID" value="NZ_JANUGQ010000001.1"/>
</dbReference>
<protein>
    <submittedName>
        <fullName evidence="1">Uncharacterized protein</fullName>
    </submittedName>
</protein>
<name>A0ABT2C9P9_9ACTN</name>